<dbReference type="Pfam" id="PF01951">
    <property type="entry name" value="Archease"/>
    <property type="match status" value="1"/>
</dbReference>
<sequence>MTSLTADRNNLICSISCDSKSADNEIFSNKTRELLIMAGKGFLSIITQSEKVQQFKNAIVTLQGDSIEEILKKFLTELVLYFNEDRLLFAGFEFIDTGDETFMLSMLGEKVNPQIHKIPFENLRLPEDGDVQFSFTQSGSMDLTFCLKSD</sequence>
<proteinExistence type="inferred from homology"/>
<dbReference type="InterPro" id="IPR023572">
    <property type="entry name" value="Archease_dom"/>
</dbReference>
<evidence type="ECO:0000256" key="1">
    <source>
        <dbReference type="ARBA" id="ARBA00007963"/>
    </source>
</evidence>
<dbReference type="Proteomes" id="UP000233256">
    <property type="component" value="Unassembled WGS sequence"/>
</dbReference>
<evidence type="ECO:0000256" key="4">
    <source>
        <dbReference type="ARBA" id="ARBA00022837"/>
    </source>
</evidence>
<keyword evidence="3" id="KW-0479">Metal-binding</keyword>
<evidence type="ECO:0000259" key="5">
    <source>
        <dbReference type="Pfam" id="PF01951"/>
    </source>
</evidence>
<name>A0A2N1PV09_9BACT</name>
<dbReference type="EMBL" id="PGXC01000001">
    <property type="protein sequence ID" value="PKK92180.1"/>
    <property type="molecule type" value="Genomic_DNA"/>
</dbReference>
<comment type="similarity">
    <text evidence="1">Belongs to the archease family.</text>
</comment>
<accession>A0A2N1PV09</accession>
<feature type="domain" description="Archease" evidence="5">
    <location>
        <begin position="28"/>
        <end position="118"/>
    </location>
</feature>
<evidence type="ECO:0000313" key="6">
    <source>
        <dbReference type="EMBL" id="PKK92180.1"/>
    </source>
</evidence>
<dbReference type="AlphaFoldDB" id="A0A2N1PV09"/>
<dbReference type="GO" id="GO:0046872">
    <property type="term" value="F:metal ion binding"/>
    <property type="evidence" value="ECO:0007669"/>
    <property type="project" value="UniProtKB-KW"/>
</dbReference>
<evidence type="ECO:0000256" key="3">
    <source>
        <dbReference type="ARBA" id="ARBA00022723"/>
    </source>
</evidence>
<dbReference type="GO" id="GO:0008033">
    <property type="term" value="P:tRNA processing"/>
    <property type="evidence" value="ECO:0007669"/>
    <property type="project" value="UniProtKB-KW"/>
</dbReference>
<dbReference type="InterPro" id="IPR036820">
    <property type="entry name" value="Archease_dom_sf"/>
</dbReference>
<protein>
    <recommendedName>
        <fullName evidence="5">Archease domain-containing protein</fullName>
    </recommendedName>
</protein>
<dbReference type="Gene3D" id="3.55.10.10">
    <property type="entry name" value="Archease domain"/>
    <property type="match status" value="1"/>
</dbReference>
<keyword evidence="2" id="KW-0819">tRNA processing</keyword>
<reference evidence="6 7" key="1">
    <citation type="journal article" date="2017" name="ISME J.">
        <title>Potential for microbial H2 and metal transformations associated with novel bacteria and archaea in deep terrestrial subsurface sediments.</title>
        <authorList>
            <person name="Hernsdorf A.W."/>
            <person name="Amano Y."/>
            <person name="Miyakawa K."/>
            <person name="Ise K."/>
            <person name="Suzuki Y."/>
            <person name="Anantharaman K."/>
            <person name="Probst A."/>
            <person name="Burstein D."/>
            <person name="Thomas B.C."/>
            <person name="Banfield J.F."/>
        </authorList>
    </citation>
    <scope>NUCLEOTIDE SEQUENCE [LARGE SCALE GENOMIC DNA]</scope>
    <source>
        <strain evidence="6">HGW-Wallbacteria-1</strain>
    </source>
</reference>
<evidence type="ECO:0000313" key="7">
    <source>
        <dbReference type="Proteomes" id="UP000233256"/>
    </source>
</evidence>
<evidence type="ECO:0000256" key="2">
    <source>
        <dbReference type="ARBA" id="ARBA00022694"/>
    </source>
</evidence>
<comment type="caution">
    <text evidence="6">The sequence shown here is derived from an EMBL/GenBank/DDBJ whole genome shotgun (WGS) entry which is preliminary data.</text>
</comment>
<dbReference type="SUPFAM" id="SSF69819">
    <property type="entry name" value="MTH1598-like"/>
    <property type="match status" value="1"/>
</dbReference>
<gene>
    <name evidence="6" type="ORF">CVV64_01855</name>
</gene>
<keyword evidence="4" id="KW-0106">Calcium</keyword>
<organism evidence="6 7">
    <name type="scientific">Candidatus Wallbacteria bacterium HGW-Wallbacteria-1</name>
    <dbReference type="NCBI Taxonomy" id="2013854"/>
    <lineage>
        <taxon>Bacteria</taxon>
        <taxon>Candidatus Walliibacteriota</taxon>
    </lineage>
</organism>